<dbReference type="Proteomes" id="UP000094598">
    <property type="component" value="Chromosome"/>
</dbReference>
<accession>A0AAC9MVG2</accession>
<dbReference type="RefSeq" id="WP_069590557.1">
    <property type="nucleotide sequence ID" value="NZ_CP017019.1"/>
</dbReference>
<proteinExistence type="predicted"/>
<dbReference type="AlphaFoldDB" id="A0AAC9MVG2"/>
<evidence type="ECO:0000313" key="2">
    <source>
        <dbReference type="EMBL" id="TYL15728.1"/>
    </source>
</evidence>
<protein>
    <submittedName>
        <fullName evidence="1">Uncharacterized protein</fullName>
    </submittedName>
</protein>
<evidence type="ECO:0000313" key="1">
    <source>
        <dbReference type="EMBL" id="AOQ24734.1"/>
    </source>
</evidence>
<name>A0AAC9MVG2_NEOTH</name>
<reference evidence="2 4" key="2">
    <citation type="submission" date="2019-05" db="EMBL/GenBank/DDBJ databases">
        <title>Genome sequence of Moorella thermoacetica ATCC 33924.</title>
        <authorList>
            <person name="Poehlein A."/>
            <person name="Bengelsdorf F.R."/>
            <person name="Duerre P."/>
            <person name="Daniel R."/>
        </authorList>
    </citation>
    <scope>NUCLEOTIDE SEQUENCE [LARGE SCALE GENOMIC DNA]</scope>
    <source>
        <strain evidence="2 4">ATCC 33924</strain>
    </source>
</reference>
<dbReference type="EMBL" id="VCDX01000001">
    <property type="protein sequence ID" value="TYL15728.1"/>
    <property type="molecule type" value="Genomic_DNA"/>
</dbReference>
<sequence length="267" mass="29081">MPVFNGQVAIKDLYQTVYNHIISTNLWTDISSLASDGCLKSTGTSGADNIFVVIRSNNTTLTNLQQYLMVGIAENYVPGASGAAGTFTNLITNGHHFWSTLGSYDYNIKVQYWLLVDADCIILTTITDPLVTNAITNLTYLGLPKRYGQETDSTASCMAQACNALVNNNVIKVLKNKALQANQDYTAYSLTTPYNPGWGDKYAAYPIILGRSNEGFRGELKYLLCAPVQNVVNLDTITVDSTNYKVFLTSSVGCSSFPTKCLLLSIG</sequence>
<gene>
    <name evidence="1" type="ORF">Maut_02306</name>
    <name evidence="2" type="ORF">MTAT_04670</name>
</gene>
<dbReference type="Proteomes" id="UP000322283">
    <property type="component" value="Unassembled WGS sequence"/>
</dbReference>
<evidence type="ECO:0000313" key="3">
    <source>
        <dbReference type="Proteomes" id="UP000094598"/>
    </source>
</evidence>
<dbReference type="EMBL" id="CP017019">
    <property type="protein sequence ID" value="AOQ24734.1"/>
    <property type="molecule type" value="Genomic_DNA"/>
</dbReference>
<organism evidence="1 3">
    <name type="scientific">Neomoorella thermoacetica</name>
    <name type="common">Clostridium thermoaceticum</name>
    <dbReference type="NCBI Taxonomy" id="1525"/>
    <lineage>
        <taxon>Bacteria</taxon>
        <taxon>Bacillati</taxon>
        <taxon>Bacillota</taxon>
        <taxon>Clostridia</taxon>
        <taxon>Neomoorellales</taxon>
        <taxon>Neomoorellaceae</taxon>
        <taxon>Neomoorella</taxon>
    </lineage>
</organism>
<evidence type="ECO:0000313" key="4">
    <source>
        <dbReference type="Proteomes" id="UP000322283"/>
    </source>
</evidence>
<keyword evidence="4" id="KW-1185">Reference proteome</keyword>
<reference evidence="1 3" key="1">
    <citation type="submission" date="2016-08" db="EMBL/GenBank/DDBJ databases">
        <title>Moorella thermoacetica DSM 103132.</title>
        <authorList>
            <person name="Jendresen C.B."/>
            <person name="Redl S.M."/>
            <person name="Jensen T.O."/>
            <person name="Nielsen A.T."/>
        </authorList>
    </citation>
    <scope>NUCLEOTIDE SEQUENCE [LARGE SCALE GENOMIC DNA]</scope>
    <source>
        <strain evidence="1 3">DSM 103132</strain>
    </source>
</reference>